<evidence type="ECO:0000256" key="6">
    <source>
        <dbReference type="ARBA" id="ARBA00022695"/>
    </source>
</evidence>
<evidence type="ECO:0000256" key="3">
    <source>
        <dbReference type="ARBA" id="ARBA00009014"/>
    </source>
</evidence>
<evidence type="ECO:0000256" key="4">
    <source>
        <dbReference type="ARBA" id="ARBA00022642"/>
    </source>
</evidence>
<dbReference type="NCBIfam" id="NF000839">
    <property type="entry name" value="PRK00071.1-1"/>
    <property type="match status" value="1"/>
</dbReference>
<keyword evidence="14" id="KW-1185">Reference proteome</keyword>
<keyword evidence="9 11" id="KW-0520">NAD</keyword>
<evidence type="ECO:0000256" key="11">
    <source>
        <dbReference type="HAMAP-Rule" id="MF_00244"/>
    </source>
</evidence>
<dbReference type="EMBL" id="CP066167">
    <property type="protein sequence ID" value="QQD18893.1"/>
    <property type="molecule type" value="Genomic_DNA"/>
</dbReference>
<keyword evidence="4 11" id="KW-0662">Pyridine nucleotide biosynthesis</keyword>
<dbReference type="CDD" id="cd02165">
    <property type="entry name" value="NMNAT"/>
    <property type="match status" value="1"/>
</dbReference>
<sequence length="214" mass="23589">MAKREHIALFGGTFDPVHIGHLRSAIEVREALAADELCLLPNHQPPLRGAPGADSRQRLAMVEAAVAPEPGLNVDARELRRDEPSYTVDTLRELRGELGAGPALTVVIGSDAFNNLHHWQQWRELFSLAHLLVLKRPGHPLSADDAVRDEVAPRRLAGPSQFAMAASGGFYVMELIQLPISATDIRRRVAEGKSIRYLVPEAVAECIDQQDLYR</sequence>
<accession>A0A7T4UR61</accession>
<evidence type="ECO:0000313" key="13">
    <source>
        <dbReference type="EMBL" id="QQD18893.1"/>
    </source>
</evidence>
<dbReference type="NCBIfam" id="NF000840">
    <property type="entry name" value="PRK00071.1-3"/>
    <property type="match status" value="1"/>
</dbReference>
<keyword evidence="6 11" id="KW-0548">Nucleotidyltransferase</keyword>
<evidence type="ECO:0000256" key="10">
    <source>
        <dbReference type="ARBA" id="ARBA00048721"/>
    </source>
</evidence>
<reference evidence="13 14" key="1">
    <citation type="submission" date="2020-12" db="EMBL/GenBank/DDBJ databases">
        <authorList>
            <person name="Shan Y."/>
        </authorList>
    </citation>
    <scope>NUCLEOTIDE SEQUENCE [LARGE SCALE GENOMIC DNA]</scope>
    <source>
        <strain evidence="14">csc3.9</strain>
    </source>
</reference>
<comment type="function">
    <text evidence="1 11">Catalyzes the reversible adenylation of nicotinate mononucleotide (NaMN) to nicotinic acid adenine dinucleotide (NaAD).</text>
</comment>
<gene>
    <name evidence="11 13" type="primary">nadD</name>
    <name evidence="13" type="ORF">I6N98_03240</name>
</gene>
<dbReference type="NCBIfam" id="TIGR00482">
    <property type="entry name" value="nicotinate (nicotinamide) nucleotide adenylyltransferase"/>
    <property type="match status" value="1"/>
</dbReference>
<dbReference type="NCBIfam" id="TIGR00125">
    <property type="entry name" value="cyt_tran_rel"/>
    <property type="match status" value="1"/>
</dbReference>
<evidence type="ECO:0000256" key="7">
    <source>
        <dbReference type="ARBA" id="ARBA00022741"/>
    </source>
</evidence>
<evidence type="ECO:0000313" key="14">
    <source>
        <dbReference type="Proteomes" id="UP000596063"/>
    </source>
</evidence>
<evidence type="ECO:0000256" key="9">
    <source>
        <dbReference type="ARBA" id="ARBA00023027"/>
    </source>
</evidence>
<dbReference type="Gene3D" id="3.40.50.620">
    <property type="entry name" value="HUPs"/>
    <property type="match status" value="1"/>
</dbReference>
<comment type="catalytic activity">
    <reaction evidence="10 11">
        <text>nicotinate beta-D-ribonucleotide + ATP + H(+) = deamido-NAD(+) + diphosphate</text>
        <dbReference type="Rhea" id="RHEA:22860"/>
        <dbReference type="ChEBI" id="CHEBI:15378"/>
        <dbReference type="ChEBI" id="CHEBI:30616"/>
        <dbReference type="ChEBI" id="CHEBI:33019"/>
        <dbReference type="ChEBI" id="CHEBI:57502"/>
        <dbReference type="ChEBI" id="CHEBI:58437"/>
        <dbReference type="EC" id="2.7.7.18"/>
    </reaction>
</comment>
<evidence type="ECO:0000256" key="2">
    <source>
        <dbReference type="ARBA" id="ARBA00005019"/>
    </source>
</evidence>
<dbReference type="Pfam" id="PF01467">
    <property type="entry name" value="CTP_transf_like"/>
    <property type="match status" value="1"/>
</dbReference>
<proteinExistence type="inferred from homology"/>
<dbReference type="EC" id="2.7.7.18" evidence="11"/>
<protein>
    <recommendedName>
        <fullName evidence="11">Probable nicotinate-nucleotide adenylyltransferase</fullName>
        <ecNumber evidence="11">2.7.7.18</ecNumber>
    </recommendedName>
    <alternativeName>
        <fullName evidence="11">Deamido-NAD(+) diphosphorylase</fullName>
    </alternativeName>
    <alternativeName>
        <fullName evidence="11">Deamido-NAD(+) pyrophosphorylase</fullName>
    </alternativeName>
    <alternativeName>
        <fullName evidence="11">Nicotinate mononucleotide adenylyltransferase</fullName>
        <shortName evidence="11">NaMN adenylyltransferase</shortName>
    </alternativeName>
</protein>
<keyword evidence="5 11" id="KW-0808">Transferase</keyword>
<name>A0A7T4UR61_9GAMM</name>
<evidence type="ECO:0000256" key="1">
    <source>
        <dbReference type="ARBA" id="ARBA00002324"/>
    </source>
</evidence>
<dbReference type="UniPathway" id="UPA00253">
    <property type="reaction ID" value="UER00332"/>
</dbReference>
<dbReference type="GO" id="GO:0005524">
    <property type="term" value="F:ATP binding"/>
    <property type="evidence" value="ECO:0007669"/>
    <property type="project" value="UniProtKB-KW"/>
</dbReference>
<feature type="domain" description="Cytidyltransferase-like" evidence="12">
    <location>
        <begin position="9"/>
        <end position="188"/>
    </location>
</feature>
<organism evidence="13 14">
    <name type="scientific">Spongiibacter nanhainus</name>
    <dbReference type="NCBI Taxonomy" id="2794344"/>
    <lineage>
        <taxon>Bacteria</taxon>
        <taxon>Pseudomonadati</taxon>
        <taxon>Pseudomonadota</taxon>
        <taxon>Gammaproteobacteria</taxon>
        <taxon>Cellvibrionales</taxon>
        <taxon>Spongiibacteraceae</taxon>
        <taxon>Spongiibacter</taxon>
    </lineage>
</organism>
<dbReference type="PANTHER" id="PTHR39321:SF3">
    <property type="entry name" value="PHOSPHOPANTETHEINE ADENYLYLTRANSFERASE"/>
    <property type="match status" value="1"/>
</dbReference>
<dbReference type="PANTHER" id="PTHR39321">
    <property type="entry name" value="NICOTINATE-NUCLEOTIDE ADENYLYLTRANSFERASE-RELATED"/>
    <property type="match status" value="1"/>
</dbReference>
<evidence type="ECO:0000256" key="8">
    <source>
        <dbReference type="ARBA" id="ARBA00022840"/>
    </source>
</evidence>
<dbReference type="AlphaFoldDB" id="A0A7T4UR61"/>
<comment type="pathway">
    <text evidence="2 11">Cofactor biosynthesis; NAD(+) biosynthesis; deamido-NAD(+) from nicotinate D-ribonucleotide: step 1/1.</text>
</comment>
<comment type="similarity">
    <text evidence="3 11">Belongs to the NadD family.</text>
</comment>
<dbReference type="InterPro" id="IPR014729">
    <property type="entry name" value="Rossmann-like_a/b/a_fold"/>
</dbReference>
<keyword evidence="7 11" id="KW-0547">Nucleotide-binding</keyword>
<dbReference type="KEGG" id="snan:I6N98_03240"/>
<dbReference type="HAMAP" id="MF_00244">
    <property type="entry name" value="NaMN_adenylyltr"/>
    <property type="match status" value="1"/>
</dbReference>
<dbReference type="GO" id="GO:0004515">
    <property type="term" value="F:nicotinate-nucleotide adenylyltransferase activity"/>
    <property type="evidence" value="ECO:0007669"/>
    <property type="project" value="UniProtKB-UniRule"/>
</dbReference>
<dbReference type="GO" id="GO:0009435">
    <property type="term" value="P:NAD+ biosynthetic process"/>
    <property type="evidence" value="ECO:0007669"/>
    <property type="project" value="UniProtKB-UniRule"/>
</dbReference>
<dbReference type="Proteomes" id="UP000596063">
    <property type="component" value="Chromosome"/>
</dbReference>
<dbReference type="InterPro" id="IPR004821">
    <property type="entry name" value="Cyt_trans-like"/>
</dbReference>
<evidence type="ECO:0000259" key="12">
    <source>
        <dbReference type="Pfam" id="PF01467"/>
    </source>
</evidence>
<dbReference type="InterPro" id="IPR005248">
    <property type="entry name" value="NadD/NMNAT"/>
</dbReference>
<evidence type="ECO:0000256" key="5">
    <source>
        <dbReference type="ARBA" id="ARBA00022679"/>
    </source>
</evidence>
<keyword evidence="8 11" id="KW-0067">ATP-binding</keyword>
<dbReference type="SUPFAM" id="SSF52374">
    <property type="entry name" value="Nucleotidylyl transferase"/>
    <property type="match status" value="1"/>
</dbReference>
<dbReference type="RefSeq" id="WP_198570379.1">
    <property type="nucleotide sequence ID" value="NZ_CP066167.1"/>
</dbReference>